<gene>
    <name evidence="2" type="ORF">UFOVP1035_78</name>
    <name evidence="3" type="ORF">UFOVP1181_37</name>
    <name evidence="1" type="ORF">UFOVP965_82</name>
</gene>
<sequence>MAEDFESERFNLLICKTCQTIEELPYTKTGEYMGEGKYKQDDNPYVDAAARKHGPDHVGAPLVDVLQGHWMTPKVKAGVVEQLRETFFGRGAAQGLDVFGTNFYGLKDTYSQDAMSCWKIHNSPKGQCPDYKVDRKLLSAGTEKERAAEGLNKSTIRVFLCDFCPVKMYNQKRAYEEQGLYD</sequence>
<dbReference type="EMBL" id="LR797127">
    <property type="protein sequence ID" value="CAB4188582.1"/>
    <property type="molecule type" value="Genomic_DNA"/>
</dbReference>
<accession>A0A6J5QFF8</accession>
<evidence type="ECO:0000313" key="1">
    <source>
        <dbReference type="EMBL" id="CAB4174817.1"/>
    </source>
</evidence>
<proteinExistence type="predicted"/>
<organism evidence="2">
    <name type="scientific">uncultured Caudovirales phage</name>
    <dbReference type="NCBI Taxonomy" id="2100421"/>
    <lineage>
        <taxon>Viruses</taxon>
        <taxon>Duplodnaviria</taxon>
        <taxon>Heunggongvirae</taxon>
        <taxon>Uroviricota</taxon>
        <taxon>Caudoviricetes</taxon>
        <taxon>Peduoviridae</taxon>
        <taxon>Maltschvirus</taxon>
        <taxon>Maltschvirus maltsch</taxon>
    </lineage>
</organism>
<name>A0A6J5QFF8_9CAUD</name>
<dbReference type="EMBL" id="LR796984">
    <property type="protein sequence ID" value="CAB4179845.1"/>
    <property type="molecule type" value="Genomic_DNA"/>
</dbReference>
<reference evidence="2" key="1">
    <citation type="submission" date="2020-05" db="EMBL/GenBank/DDBJ databases">
        <authorList>
            <person name="Chiriac C."/>
            <person name="Salcher M."/>
            <person name="Ghai R."/>
            <person name="Kavagutti S V."/>
        </authorList>
    </citation>
    <scope>NUCLEOTIDE SEQUENCE</scope>
</reference>
<evidence type="ECO:0000313" key="2">
    <source>
        <dbReference type="EMBL" id="CAB4179845.1"/>
    </source>
</evidence>
<evidence type="ECO:0000313" key="3">
    <source>
        <dbReference type="EMBL" id="CAB4188582.1"/>
    </source>
</evidence>
<dbReference type="EMBL" id="LR796920">
    <property type="protein sequence ID" value="CAB4174817.1"/>
    <property type="molecule type" value="Genomic_DNA"/>
</dbReference>
<protein>
    <submittedName>
        <fullName evidence="2">Uncharacterized protein</fullName>
    </submittedName>
</protein>